<name>L7JYF8_TRAHO</name>
<dbReference type="OMA" id="FVLMNSC"/>
<gene>
    <name evidence="2" type="ORF">THOM_0657</name>
</gene>
<dbReference type="VEuPathDB" id="MicrosporidiaDB:THOM_0657"/>
<keyword evidence="1" id="KW-0472">Membrane</keyword>
<dbReference type="OrthoDB" id="10373116at2759"/>
<feature type="transmembrane region" description="Helical" evidence="1">
    <location>
        <begin position="47"/>
        <end position="71"/>
    </location>
</feature>
<dbReference type="HOGENOM" id="CLU_837287_0_0_1"/>
<sequence>MNKWNKNAEKSLINNKTRPYVLSLWNTSHSPRSYDHKSSKGTGAPRLIFFIIAAGIGSIFLVSFIFNWFIFGKLNRNFTKKMQTNEIKSIKRDFIPDNALSSFVLMNSCVVNGENCLSVFPLLNDVHLVLEKDTILGPEVDDRLYYRKNYFETMMTYYKEKSKLRYIPVSNVKTRSIFEMGWFTKTFRNTKKNRYSLLTAANNFVDTVLHKSTFCQPDETFLFAVLSRYYIDVIKYNFTGERFVFDRSFSFYFERGLASESFSYIVDALSKKLSGQQIDNLIQTIDNEDKKIKMCLNEIDNNLHINIPERVQGNTNS</sequence>
<evidence type="ECO:0000313" key="3">
    <source>
        <dbReference type="Proteomes" id="UP000011185"/>
    </source>
</evidence>
<dbReference type="EMBL" id="JH993854">
    <property type="protein sequence ID" value="ELQ76345.1"/>
    <property type="molecule type" value="Genomic_DNA"/>
</dbReference>
<organism evidence="2 3">
    <name type="scientific">Trachipleistophora hominis</name>
    <name type="common">Microsporidian parasite</name>
    <dbReference type="NCBI Taxonomy" id="72359"/>
    <lineage>
        <taxon>Eukaryota</taxon>
        <taxon>Fungi</taxon>
        <taxon>Fungi incertae sedis</taxon>
        <taxon>Microsporidia</taxon>
        <taxon>Pleistophoridae</taxon>
        <taxon>Trachipleistophora</taxon>
    </lineage>
</organism>
<protein>
    <submittedName>
        <fullName evidence="2">Uncharacterized protein</fullName>
    </submittedName>
</protein>
<dbReference type="AlphaFoldDB" id="L7JYF8"/>
<reference evidence="2 3" key="1">
    <citation type="journal article" date="2012" name="PLoS Pathog.">
        <title>The genome of the obligate intracellular parasite Trachipleistophora hominis: new insights into microsporidian genome dynamics and reductive evolution.</title>
        <authorList>
            <person name="Heinz E."/>
            <person name="Williams T.A."/>
            <person name="Nakjang S."/>
            <person name="Noel C.J."/>
            <person name="Swan D.C."/>
            <person name="Goldberg A.V."/>
            <person name="Harris S.R."/>
            <person name="Weinmaier T."/>
            <person name="Markert S."/>
            <person name="Becher D."/>
            <person name="Bernhardt J."/>
            <person name="Dagan T."/>
            <person name="Hacker C."/>
            <person name="Lucocq J.M."/>
            <person name="Schweder T."/>
            <person name="Rattei T."/>
            <person name="Hall N."/>
            <person name="Hirt R.P."/>
            <person name="Embley T.M."/>
        </authorList>
    </citation>
    <scope>NUCLEOTIDE SEQUENCE [LARGE SCALE GENOMIC DNA]</scope>
</reference>
<dbReference type="InParanoid" id="L7JYF8"/>
<proteinExistence type="predicted"/>
<keyword evidence="1" id="KW-1133">Transmembrane helix</keyword>
<accession>L7JYF8</accession>
<keyword evidence="3" id="KW-1185">Reference proteome</keyword>
<keyword evidence="1" id="KW-0812">Transmembrane</keyword>
<dbReference type="Proteomes" id="UP000011185">
    <property type="component" value="Unassembled WGS sequence"/>
</dbReference>
<evidence type="ECO:0000256" key="1">
    <source>
        <dbReference type="SAM" id="Phobius"/>
    </source>
</evidence>
<evidence type="ECO:0000313" key="2">
    <source>
        <dbReference type="EMBL" id="ELQ76345.1"/>
    </source>
</evidence>